<feature type="transmembrane region" description="Helical" evidence="1">
    <location>
        <begin position="106"/>
        <end position="126"/>
    </location>
</feature>
<feature type="transmembrane region" description="Helical" evidence="1">
    <location>
        <begin position="73"/>
        <end position="94"/>
    </location>
</feature>
<keyword evidence="3" id="KW-1185">Reference proteome</keyword>
<dbReference type="STRING" id="499555.BJL86_0154"/>
<dbReference type="RefSeq" id="WP_067475354.1">
    <property type="nucleotide sequence ID" value="NZ_CP015961.1"/>
</dbReference>
<dbReference type="PANTHER" id="PTHR36974:SF1">
    <property type="entry name" value="DOXX FAMILY MEMBRANE PROTEIN"/>
    <property type="match status" value="1"/>
</dbReference>
<keyword evidence="1" id="KW-0812">Transmembrane</keyword>
<evidence type="ECO:0000256" key="1">
    <source>
        <dbReference type="SAM" id="Phobius"/>
    </source>
</evidence>
<protein>
    <recommendedName>
        <fullName evidence="4">DoxX family protein</fullName>
    </recommendedName>
</protein>
<evidence type="ECO:0000313" key="2">
    <source>
        <dbReference type="EMBL" id="ANI90965.1"/>
    </source>
</evidence>
<proteinExistence type="predicted"/>
<reference evidence="2 3" key="1">
    <citation type="submission" date="2016-06" db="EMBL/GenBank/DDBJ databases">
        <title>Complete genome sequence of a saline-alkali tolerant type strain Dietzia timorensis ID05-A0528T.</title>
        <authorList>
            <person name="Wu X."/>
        </authorList>
    </citation>
    <scope>NUCLEOTIDE SEQUENCE [LARGE SCALE GENOMIC DNA]</scope>
    <source>
        <strain evidence="2 3">ID05-A0528</strain>
    </source>
</reference>
<organism evidence="2 3">
    <name type="scientific">Dietzia timorensis</name>
    <dbReference type="NCBI Taxonomy" id="499555"/>
    <lineage>
        <taxon>Bacteria</taxon>
        <taxon>Bacillati</taxon>
        <taxon>Actinomycetota</taxon>
        <taxon>Actinomycetes</taxon>
        <taxon>Mycobacteriales</taxon>
        <taxon>Dietziaceae</taxon>
        <taxon>Dietzia</taxon>
    </lineage>
</organism>
<sequence length="139" mass="15358">MASPQRSVATFLRRHGMASALAGMGILHFAKPKPFDGLIPPELPGNPRTWTYGSGVAELGVAGLLANPRTRRAGALSAVILFIGVFPGNIHMVRAWKRKPVWPWKVIAWARLPLQLPMIGAAWSIYKAEKRRDERGRAR</sequence>
<accession>A0A173LFH1</accession>
<keyword evidence="1" id="KW-0472">Membrane</keyword>
<dbReference type="EMBL" id="CP015961">
    <property type="protein sequence ID" value="ANI90965.1"/>
    <property type="molecule type" value="Genomic_DNA"/>
</dbReference>
<dbReference type="OrthoDB" id="3267646at2"/>
<evidence type="ECO:0008006" key="4">
    <source>
        <dbReference type="Google" id="ProtNLM"/>
    </source>
</evidence>
<dbReference type="AlphaFoldDB" id="A0A173LFH1"/>
<dbReference type="KEGG" id="dtm:BJL86_0154"/>
<name>A0A173LFH1_9ACTN</name>
<evidence type="ECO:0000313" key="3">
    <source>
        <dbReference type="Proteomes" id="UP000186104"/>
    </source>
</evidence>
<keyword evidence="1" id="KW-1133">Transmembrane helix</keyword>
<dbReference type="PANTHER" id="PTHR36974">
    <property type="entry name" value="MEMBRANE PROTEIN-RELATED"/>
    <property type="match status" value="1"/>
</dbReference>
<dbReference type="Proteomes" id="UP000186104">
    <property type="component" value="Chromosome"/>
</dbReference>
<gene>
    <name evidence="2" type="ORF">BJL86_0154</name>
</gene>